<dbReference type="SUPFAM" id="SSF47413">
    <property type="entry name" value="lambda repressor-like DNA-binding domains"/>
    <property type="match status" value="1"/>
</dbReference>
<accession>A0ABY2DLK5</accession>
<dbReference type="Pfam" id="PF13560">
    <property type="entry name" value="HTH_31"/>
    <property type="match status" value="1"/>
</dbReference>
<evidence type="ECO:0000313" key="4">
    <source>
        <dbReference type="Proteomes" id="UP000295626"/>
    </source>
</evidence>
<proteinExistence type="predicted"/>
<name>A0ABY2DLK5_9ACTN</name>
<dbReference type="CDD" id="cd00093">
    <property type="entry name" value="HTH_XRE"/>
    <property type="match status" value="1"/>
</dbReference>
<feature type="domain" description="HTH cro/C1-type" evidence="2">
    <location>
        <begin position="69"/>
        <end position="120"/>
    </location>
</feature>
<feature type="compositionally biased region" description="Basic residues" evidence="1">
    <location>
        <begin position="126"/>
        <end position="140"/>
    </location>
</feature>
<dbReference type="EMBL" id="SMKE01000019">
    <property type="protein sequence ID" value="TDC02118.1"/>
    <property type="molecule type" value="Genomic_DNA"/>
</dbReference>
<dbReference type="PANTHER" id="PTHR35010">
    <property type="entry name" value="BLL4672 PROTEIN-RELATED"/>
    <property type="match status" value="1"/>
</dbReference>
<keyword evidence="4" id="KW-1185">Reference proteome</keyword>
<dbReference type="SMART" id="SM00530">
    <property type="entry name" value="HTH_XRE"/>
    <property type="match status" value="1"/>
</dbReference>
<dbReference type="PROSITE" id="PS50943">
    <property type="entry name" value="HTH_CROC1"/>
    <property type="match status" value="1"/>
</dbReference>
<dbReference type="InterPro" id="IPR001387">
    <property type="entry name" value="Cro/C1-type_HTH"/>
</dbReference>
<feature type="region of interest" description="Disordered" evidence="1">
    <location>
        <begin position="126"/>
        <end position="148"/>
    </location>
</feature>
<dbReference type="Gene3D" id="3.30.450.180">
    <property type="match status" value="1"/>
</dbReference>
<evidence type="ECO:0000259" key="2">
    <source>
        <dbReference type="PROSITE" id="PS50943"/>
    </source>
</evidence>
<evidence type="ECO:0000256" key="1">
    <source>
        <dbReference type="SAM" id="MobiDB-lite"/>
    </source>
</evidence>
<organism evidence="3 4">
    <name type="scientific">Micromonospora fluostatini</name>
    <dbReference type="NCBI Taxonomy" id="1629071"/>
    <lineage>
        <taxon>Bacteria</taxon>
        <taxon>Bacillati</taxon>
        <taxon>Actinomycetota</taxon>
        <taxon>Actinomycetes</taxon>
        <taxon>Micromonosporales</taxon>
        <taxon>Micromonosporaceae</taxon>
        <taxon>Micromonospora</taxon>
    </lineage>
</organism>
<dbReference type="PANTHER" id="PTHR35010:SF2">
    <property type="entry name" value="BLL4672 PROTEIN"/>
    <property type="match status" value="1"/>
</dbReference>
<protein>
    <submittedName>
        <fullName evidence="3">XRE family transcriptional regulator</fullName>
    </submittedName>
</protein>
<sequence length="309" mass="34551">MSRDGRDPRRRPERPGRPGTTGPTLRRDRGGTLDAVTTTAYARELADFLRNRRSRLRPEDIGLTPGPRRRVAGLRREELALLAGVSTDYYQRLEQGRDVRPSADVLTGIARALALNAEETRHLHALARRAQRPPRPRRRTRETVPESTRRLLHSLHTPAVVVSRHLDLLAWNRMAAALHPGIGPGNALIDMFTHAEVHGRCTGWRETVLDYLGFLRAAVAADPEHPRAQEIVGTLTIRSEEFRRLWARHDVRESVNGSKTFRHPQVGELHLDWDAYTPPGRTGPILIAYTAAPGSAAAERLSLLAAYAP</sequence>
<gene>
    <name evidence="3" type="ORF">E1091_01445</name>
</gene>
<dbReference type="Gene3D" id="1.10.260.40">
    <property type="entry name" value="lambda repressor-like DNA-binding domains"/>
    <property type="match status" value="1"/>
</dbReference>
<reference evidence="3 4" key="1">
    <citation type="submission" date="2019-02" db="EMBL/GenBank/DDBJ databases">
        <title>Draft genome sequences of novel Actinobacteria.</title>
        <authorList>
            <person name="Sahin N."/>
            <person name="Ay H."/>
            <person name="Saygin H."/>
        </authorList>
    </citation>
    <scope>NUCLEOTIDE SEQUENCE [LARGE SCALE GENOMIC DNA]</scope>
    <source>
        <strain evidence="3 4">JCM 30529</strain>
    </source>
</reference>
<feature type="region of interest" description="Disordered" evidence="1">
    <location>
        <begin position="1"/>
        <end position="31"/>
    </location>
</feature>
<dbReference type="InterPro" id="IPR010982">
    <property type="entry name" value="Lambda_DNA-bd_dom_sf"/>
</dbReference>
<dbReference type="InterPro" id="IPR041413">
    <property type="entry name" value="MLTR_LBD"/>
</dbReference>
<evidence type="ECO:0000313" key="3">
    <source>
        <dbReference type="EMBL" id="TDC02118.1"/>
    </source>
</evidence>
<comment type="caution">
    <text evidence="3">The sequence shown here is derived from an EMBL/GenBank/DDBJ whole genome shotgun (WGS) entry which is preliminary data.</text>
</comment>
<dbReference type="Proteomes" id="UP000295626">
    <property type="component" value="Unassembled WGS sequence"/>
</dbReference>
<dbReference type="Pfam" id="PF17765">
    <property type="entry name" value="MLTR_LBD"/>
    <property type="match status" value="1"/>
</dbReference>